<name>A0A0C9TCL1_PAXIN</name>
<organism evidence="2 3">
    <name type="scientific">Paxillus involutus ATCC 200175</name>
    <dbReference type="NCBI Taxonomy" id="664439"/>
    <lineage>
        <taxon>Eukaryota</taxon>
        <taxon>Fungi</taxon>
        <taxon>Dikarya</taxon>
        <taxon>Basidiomycota</taxon>
        <taxon>Agaricomycotina</taxon>
        <taxon>Agaricomycetes</taxon>
        <taxon>Agaricomycetidae</taxon>
        <taxon>Boletales</taxon>
        <taxon>Paxilineae</taxon>
        <taxon>Paxillaceae</taxon>
        <taxon>Paxillus</taxon>
    </lineage>
</organism>
<dbReference type="EMBL" id="KN820607">
    <property type="protein sequence ID" value="KIJ05952.1"/>
    <property type="molecule type" value="Genomic_DNA"/>
</dbReference>
<protein>
    <submittedName>
        <fullName evidence="2">Uncharacterized protein</fullName>
    </submittedName>
</protein>
<dbReference type="AlphaFoldDB" id="A0A0C9TCL1"/>
<evidence type="ECO:0000313" key="3">
    <source>
        <dbReference type="Proteomes" id="UP000053647"/>
    </source>
</evidence>
<reference evidence="3" key="2">
    <citation type="submission" date="2015-01" db="EMBL/GenBank/DDBJ databases">
        <title>Evolutionary Origins and Diversification of the Mycorrhizal Mutualists.</title>
        <authorList>
            <consortium name="DOE Joint Genome Institute"/>
            <consortium name="Mycorrhizal Genomics Consortium"/>
            <person name="Kohler A."/>
            <person name="Kuo A."/>
            <person name="Nagy L.G."/>
            <person name="Floudas D."/>
            <person name="Copeland A."/>
            <person name="Barry K.W."/>
            <person name="Cichocki N."/>
            <person name="Veneault-Fourrey C."/>
            <person name="LaButti K."/>
            <person name="Lindquist E.A."/>
            <person name="Lipzen A."/>
            <person name="Lundell T."/>
            <person name="Morin E."/>
            <person name="Murat C."/>
            <person name="Riley R."/>
            <person name="Ohm R."/>
            <person name="Sun H."/>
            <person name="Tunlid A."/>
            <person name="Henrissat B."/>
            <person name="Grigoriev I.V."/>
            <person name="Hibbett D.S."/>
            <person name="Martin F."/>
        </authorList>
    </citation>
    <scope>NUCLEOTIDE SEQUENCE [LARGE SCALE GENOMIC DNA]</scope>
    <source>
        <strain evidence="3">ATCC 200175</strain>
    </source>
</reference>
<keyword evidence="3" id="KW-1185">Reference proteome</keyword>
<feature type="region of interest" description="Disordered" evidence="1">
    <location>
        <begin position="175"/>
        <end position="195"/>
    </location>
</feature>
<dbReference type="Proteomes" id="UP000053647">
    <property type="component" value="Unassembled WGS sequence"/>
</dbReference>
<accession>A0A0C9TCL1</accession>
<gene>
    <name evidence="2" type="ORF">PAXINDRAFT_158893</name>
</gene>
<dbReference type="HOGENOM" id="CLU_1396751_0_0_1"/>
<evidence type="ECO:0000313" key="2">
    <source>
        <dbReference type="EMBL" id="KIJ05952.1"/>
    </source>
</evidence>
<sequence>MSEVLPVPGNPLRQRRTVSAASAPGILPGRHWEGFSRRPRSYARRSQFAASVIDAKTTADQDRYGDWSLHVTELGRLEVGTANTECEPAGPRIYGKDLWDRSFFRGEKATFEGQGVRRLYYRTTAMCKMALEGTWLLSDKSYIQMEKRRSCCKKYDVHQLRSQVRIPLNELGSQTQTGRVSSKVAAHDSGGTTTV</sequence>
<evidence type="ECO:0000256" key="1">
    <source>
        <dbReference type="SAM" id="MobiDB-lite"/>
    </source>
</evidence>
<proteinExistence type="predicted"/>
<reference evidence="2 3" key="1">
    <citation type="submission" date="2014-06" db="EMBL/GenBank/DDBJ databases">
        <authorList>
            <consortium name="DOE Joint Genome Institute"/>
            <person name="Kuo A."/>
            <person name="Kohler A."/>
            <person name="Nagy L.G."/>
            <person name="Floudas D."/>
            <person name="Copeland A."/>
            <person name="Barry K.W."/>
            <person name="Cichocki N."/>
            <person name="Veneault-Fourrey C."/>
            <person name="LaButti K."/>
            <person name="Lindquist E.A."/>
            <person name="Lipzen A."/>
            <person name="Lundell T."/>
            <person name="Morin E."/>
            <person name="Murat C."/>
            <person name="Sun H."/>
            <person name="Tunlid A."/>
            <person name="Henrissat B."/>
            <person name="Grigoriev I.V."/>
            <person name="Hibbett D.S."/>
            <person name="Martin F."/>
            <person name="Nordberg H.P."/>
            <person name="Cantor M.N."/>
            <person name="Hua S.X."/>
        </authorList>
    </citation>
    <scope>NUCLEOTIDE SEQUENCE [LARGE SCALE GENOMIC DNA]</scope>
    <source>
        <strain evidence="2 3">ATCC 200175</strain>
    </source>
</reference>